<name>A0A565C1L8_9BRAS</name>
<feature type="region of interest" description="Disordered" evidence="1">
    <location>
        <begin position="135"/>
        <end position="162"/>
    </location>
</feature>
<feature type="compositionally biased region" description="Low complexity" evidence="1">
    <location>
        <begin position="74"/>
        <end position="87"/>
    </location>
</feature>
<reference evidence="2" key="1">
    <citation type="submission" date="2019-07" db="EMBL/GenBank/DDBJ databases">
        <authorList>
            <person name="Dittberner H."/>
        </authorList>
    </citation>
    <scope>NUCLEOTIDE SEQUENCE [LARGE SCALE GENOMIC DNA]</scope>
</reference>
<dbReference type="Proteomes" id="UP000489600">
    <property type="component" value="Unassembled WGS sequence"/>
</dbReference>
<dbReference type="EMBL" id="CABITT030000006">
    <property type="protein sequence ID" value="VVB07530.1"/>
    <property type="molecule type" value="Genomic_DNA"/>
</dbReference>
<keyword evidence="3" id="KW-1185">Reference proteome</keyword>
<sequence>MYKNVVASICEGTFSSLKKNKVVANPARLFSSVQDLPSKKTSVEENRCAAEAGHRKESCPTKAVKRKKKEISTKKAIPAASTSASKATSEELNTIEAKLTKKCEKVAFSSTAKPTVPPTKKTTSVKKALEVIWCKKPRSQRRKKNSQDVGKPQMRSHYQLLQGDSKKVSCSLHI</sequence>
<evidence type="ECO:0000313" key="2">
    <source>
        <dbReference type="EMBL" id="VVB07530.1"/>
    </source>
</evidence>
<accession>A0A565C1L8</accession>
<organism evidence="2 3">
    <name type="scientific">Arabis nemorensis</name>
    <dbReference type="NCBI Taxonomy" id="586526"/>
    <lineage>
        <taxon>Eukaryota</taxon>
        <taxon>Viridiplantae</taxon>
        <taxon>Streptophyta</taxon>
        <taxon>Embryophyta</taxon>
        <taxon>Tracheophyta</taxon>
        <taxon>Spermatophyta</taxon>
        <taxon>Magnoliopsida</taxon>
        <taxon>eudicotyledons</taxon>
        <taxon>Gunneridae</taxon>
        <taxon>Pentapetalae</taxon>
        <taxon>rosids</taxon>
        <taxon>malvids</taxon>
        <taxon>Brassicales</taxon>
        <taxon>Brassicaceae</taxon>
        <taxon>Arabideae</taxon>
        <taxon>Arabis</taxon>
    </lineage>
</organism>
<evidence type="ECO:0000313" key="3">
    <source>
        <dbReference type="Proteomes" id="UP000489600"/>
    </source>
</evidence>
<dbReference type="AlphaFoldDB" id="A0A565C1L8"/>
<gene>
    <name evidence="2" type="ORF">ANE_LOCUS17974</name>
</gene>
<feature type="region of interest" description="Disordered" evidence="1">
    <location>
        <begin position="59"/>
        <end position="91"/>
    </location>
</feature>
<feature type="compositionally biased region" description="Basic residues" evidence="1">
    <location>
        <begin position="135"/>
        <end position="144"/>
    </location>
</feature>
<evidence type="ECO:0000256" key="1">
    <source>
        <dbReference type="SAM" id="MobiDB-lite"/>
    </source>
</evidence>
<protein>
    <submittedName>
        <fullName evidence="2">Uncharacterized protein</fullName>
    </submittedName>
</protein>
<comment type="caution">
    <text evidence="2">The sequence shown here is derived from an EMBL/GenBank/DDBJ whole genome shotgun (WGS) entry which is preliminary data.</text>
</comment>
<proteinExistence type="predicted"/>